<protein>
    <submittedName>
        <fullName evidence="1">Uncharacterized protein</fullName>
    </submittedName>
</protein>
<gene>
    <name evidence="1" type="ORF">LCGC14_0514320</name>
</gene>
<proteinExistence type="predicted"/>
<organism evidence="1">
    <name type="scientific">marine sediment metagenome</name>
    <dbReference type="NCBI Taxonomy" id="412755"/>
    <lineage>
        <taxon>unclassified sequences</taxon>
        <taxon>metagenomes</taxon>
        <taxon>ecological metagenomes</taxon>
    </lineage>
</organism>
<accession>A0A0F9V8E8</accession>
<comment type="caution">
    <text evidence="1">The sequence shown here is derived from an EMBL/GenBank/DDBJ whole genome shotgun (WGS) entry which is preliminary data.</text>
</comment>
<evidence type="ECO:0000313" key="1">
    <source>
        <dbReference type="EMBL" id="KKN62153.1"/>
    </source>
</evidence>
<reference evidence="1" key="1">
    <citation type="journal article" date="2015" name="Nature">
        <title>Complex archaea that bridge the gap between prokaryotes and eukaryotes.</title>
        <authorList>
            <person name="Spang A."/>
            <person name="Saw J.H."/>
            <person name="Jorgensen S.L."/>
            <person name="Zaremba-Niedzwiedzka K."/>
            <person name="Martijn J."/>
            <person name="Lind A.E."/>
            <person name="van Eijk R."/>
            <person name="Schleper C."/>
            <person name="Guy L."/>
            <person name="Ettema T.J."/>
        </authorList>
    </citation>
    <scope>NUCLEOTIDE SEQUENCE</scope>
</reference>
<name>A0A0F9V8E8_9ZZZZ</name>
<sequence length="83" mass="9613">MLLYVGGEGYKQFKENNMKFQDWFTQEYLSWAKEGKPDGWTNEEGKDIVDMGIIKCDVDVMFHNKNKEILTFSLKTIPTGGEV</sequence>
<dbReference type="AlphaFoldDB" id="A0A0F9V8E8"/>
<dbReference type="EMBL" id="LAZR01000633">
    <property type="protein sequence ID" value="KKN62153.1"/>
    <property type="molecule type" value="Genomic_DNA"/>
</dbReference>